<dbReference type="AlphaFoldDB" id="A0A285HNF6"/>
<reference evidence="1 4" key="2">
    <citation type="journal article" date="2018" name="Int. J. Syst. Evol. Microbiol.">
        <title>Pseudooceanicola lipolyticus sp. nov., a marine alphaproteobacterium, reclassification of Oceanicola flagellatus as Pseudooceanicola flagellatus comb. nov. and emended description of the genus Pseudooceanicola.</title>
        <authorList>
            <person name="Huang M.-M."/>
            <person name="Guo L.-L."/>
            <person name="Wu Y.-H."/>
            <person name="Lai Q.-L."/>
            <person name="Shao Z.-Z."/>
            <person name="Wang C.-S."/>
            <person name="Wu M."/>
            <person name="Xu X.-W."/>
        </authorList>
    </citation>
    <scope>NUCLEOTIDE SEQUENCE [LARGE SCALE GENOMIC DNA]</scope>
    <source>
        <strain evidence="1 4">Ar-45</strain>
    </source>
</reference>
<dbReference type="Pfam" id="PF07799">
    <property type="entry name" value="DUF1643"/>
    <property type="match status" value="1"/>
</dbReference>
<dbReference type="InterPro" id="IPR012441">
    <property type="entry name" value="DUF1643"/>
</dbReference>
<dbReference type="Proteomes" id="UP000231655">
    <property type="component" value="Unassembled WGS sequence"/>
</dbReference>
<dbReference type="RefSeq" id="WP_097144072.1">
    <property type="nucleotide sequence ID" value="NZ_OBEA01000001.1"/>
</dbReference>
<dbReference type="OrthoDB" id="9807577at2"/>
<evidence type="ECO:0000313" key="3">
    <source>
        <dbReference type="Proteomes" id="UP000231655"/>
    </source>
</evidence>
<gene>
    <name evidence="1" type="ORF">CVM39_14425</name>
    <name evidence="2" type="ORF">SAMN06297129_0271</name>
</gene>
<sequence>MTAEVLEKTFRKGDAESAALYSRCLRYRYALSRVWDARAPRLLYIMLNPSTATEEQNDPTIERCERRARALGYGGFRACNLFAWRETSPALLKKAAAPTGPENDRILTGSLSWIGAGGLVLCGWGVHGSHMGRGAQVAAMLRASGAPLAHLGLTRDGEPRHPLYIAYATQPQPWAEPGD</sequence>
<dbReference type="EMBL" id="OBEA01000001">
    <property type="protein sequence ID" value="SNY37227.1"/>
    <property type="molecule type" value="Genomic_DNA"/>
</dbReference>
<proteinExistence type="predicted"/>
<accession>A0A285HNF6</accession>
<protein>
    <submittedName>
        <fullName evidence="1">DUF1643 domain-containing protein</fullName>
    </submittedName>
</protein>
<organism evidence="2 3">
    <name type="scientific">Pseudooceanicola antarcticus</name>
    <dbReference type="NCBI Taxonomy" id="1247613"/>
    <lineage>
        <taxon>Bacteria</taxon>
        <taxon>Pseudomonadati</taxon>
        <taxon>Pseudomonadota</taxon>
        <taxon>Alphaproteobacteria</taxon>
        <taxon>Rhodobacterales</taxon>
        <taxon>Paracoccaceae</taxon>
        <taxon>Pseudooceanicola</taxon>
    </lineage>
</organism>
<evidence type="ECO:0000313" key="2">
    <source>
        <dbReference type="EMBL" id="SNY37227.1"/>
    </source>
</evidence>
<dbReference type="EMBL" id="PGTD01000017">
    <property type="protein sequence ID" value="PJE27768.1"/>
    <property type="molecule type" value="Genomic_DNA"/>
</dbReference>
<reference evidence="2 3" key="1">
    <citation type="submission" date="2017-09" db="EMBL/GenBank/DDBJ databases">
        <authorList>
            <person name="Ehlers B."/>
            <person name="Leendertz F.H."/>
        </authorList>
    </citation>
    <scope>NUCLEOTIDE SEQUENCE [LARGE SCALE GENOMIC DNA]</scope>
    <source>
        <strain evidence="2 3">CGMCC 1.12662</strain>
    </source>
</reference>
<name>A0A285HNF6_9RHOB</name>
<keyword evidence="4" id="KW-1185">Reference proteome</keyword>
<evidence type="ECO:0000313" key="4">
    <source>
        <dbReference type="Proteomes" id="UP000231702"/>
    </source>
</evidence>
<evidence type="ECO:0000313" key="1">
    <source>
        <dbReference type="EMBL" id="PJE27768.1"/>
    </source>
</evidence>
<dbReference type="Proteomes" id="UP000231702">
    <property type="component" value="Unassembled WGS sequence"/>
</dbReference>